<keyword evidence="2" id="KW-1185">Reference proteome</keyword>
<evidence type="ECO:0000313" key="2">
    <source>
        <dbReference type="Proteomes" id="UP000297195"/>
    </source>
</evidence>
<gene>
    <name evidence="1" type="ORF">pETSU_262</name>
</gene>
<evidence type="ECO:0000313" key="1">
    <source>
        <dbReference type="EMBL" id="QBZ70843.1"/>
    </source>
</evidence>
<dbReference type="EMBL" id="MK689364">
    <property type="protein sequence ID" value="QBZ70843.1"/>
    <property type="molecule type" value="Genomic_DNA"/>
</dbReference>
<protein>
    <submittedName>
        <fullName evidence="1">Uncharacterized protein</fullName>
    </submittedName>
</protein>
<reference evidence="1 2" key="1">
    <citation type="submission" date="2019-03" db="EMBL/GenBank/DDBJ databases">
        <authorList>
            <person name="Kim S.G."/>
            <person name="Park S.C."/>
        </authorList>
    </citation>
    <scope>NUCLEOTIDE SEQUENCE [LARGE SCALE GENOMIC DNA]</scope>
</reference>
<proteinExistence type="predicted"/>
<accession>A0A4D6DWX8</accession>
<organism evidence="1 2">
    <name type="scientific">Edwardsiella phage pEt-SU</name>
    <dbReference type="NCBI Taxonomy" id="2562142"/>
    <lineage>
        <taxon>Viruses</taxon>
        <taxon>Duplodnaviria</taxon>
        <taxon>Heunggongvirae</taxon>
        <taxon>Uroviricota</taxon>
        <taxon>Caudoviricetes</taxon>
        <taxon>Chimalliviridae</taxon>
        <taxon>Petsuvirus</taxon>
        <taxon>Petsuvirus pEtSU</taxon>
    </lineage>
</organism>
<dbReference type="Proteomes" id="UP000297195">
    <property type="component" value="Segment"/>
</dbReference>
<name>A0A4D6DWX8_9CAUD</name>
<sequence length="144" mass="17140">MRKEEIIWEDLVNSAPSSWWGTIMKWTFALLKLLHIRVFQLDGSKRKRRFLHLDLYQLRYVSTWKRGWVDLRYMDESGRLMVTRFKVSEWWGNIYLQETSKPVKPAKSTKGPATFKIADHGGSVLFWLGTVRRKVWAVGYNQTM</sequence>